<keyword evidence="3 6" id="KW-0274">FAD</keyword>
<evidence type="ECO:0000256" key="3">
    <source>
        <dbReference type="ARBA" id="ARBA00022827"/>
    </source>
</evidence>
<evidence type="ECO:0000259" key="8">
    <source>
        <dbReference type="Pfam" id="PF02852"/>
    </source>
</evidence>
<dbReference type="PANTHER" id="PTHR43014">
    <property type="entry name" value="MERCURIC REDUCTASE"/>
    <property type="match status" value="1"/>
</dbReference>
<dbReference type="GO" id="GO:0050660">
    <property type="term" value="F:flavin adenine dinucleotide binding"/>
    <property type="evidence" value="ECO:0007669"/>
    <property type="project" value="TreeGrafter"/>
</dbReference>
<organism evidence="10 11">
    <name type="scientific">Lactococcus taiwanensis</name>
    <dbReference type="NCBI Taxonomy" id="1151742"/>
    <lineage>
        <taxon>Bacteria</taxon>
        <taxon>Bacillati</taxon>
        <taxon>Bacillota</taxon>
        <taxon>Bacilli</taxon>
        <taxon>Lactobacillales</taxon>
        <taxon>Streptococcaceae</taxon>
        <taxon>Lactococcus</taxon>
    </lineage>
</organism>
<dbReference type="InterPro" id="IPR023753">
    <property type="entry name" value="FAD/NAD-binding_dom"/>
</dbReference>
<dbReference type="Proteomes" id="UP000663608">
    <property type="component" value="Chromosome"/>
</dbReference>
<dbReference type="PANTHER" id="PTHR43014:SF4">
    <property type="entry name" value="PYRIDINE NUCLEOTIDE-DISULFIDE OXIDOREDUCTASE RCLA-RELATED"/>
    <property type="match status" value="1"/>
</dbReference>
<sequence length="446" mass="49041">MEKMNFKNVIVGWGKGGKTLAKFLAERGESVAVIEASPKMYGGTCINIACIPSKYLIVRSERGMDFADAAAQKATFIAGLNHKNYHNLADEESVTVINGRARFVANHELEVTAGTDKVRVVAERLFINTGAKPVLPELLGLVGNPDVLTSTELLDLKEQPKKLAIIGAGYISLEFASMFVDYGSEVAVFDVREEFLAREDRDLADRVKSDLEARGVSFHAPVELQEIREKTLFYKQNDATHHFKFDKLLVATGRKANTENLGLENTSIQLNTRGEIIVNDILETTAAQVWAIGDVHGGAQFTYTSLDDFRILKNQLYGDKSRRLSDRGAVPTSVFIRPTLSSVGLNEQAAQALDKPYRLFKLATSAIVKANVLGEPQGLLKALVDPETDEILGAMIYASESHELINLLSLAIKAKIPYGMIRDQIFTHPTISEGLNDLFADANEVK</sequence>
<evidence type="ECO:0000313" key="11">
    <source>
        <dbReference type="Proteomes" id="UP000663608"/>
    </source>
</evidence>
<feature type="binding site" evidence="6">
    <location>
        <position position="253"/>
    </location>
    <ligand>
        <name>NAD(+)</name>
        <dbReference type="ChEBI" id="CHEBI:57540"/>
    </ligand>
</feature>
<dbReference type="InterPro" id="IPR036188">
    <property type="entry name" value="FAD/NAD-bd_sf"/>
</dbReference>
<gene>
    <name evidence="10" type="ORF">JW886_00055</name>
</gene>
<protein>
    <submittedName>
        <fullName evidence="10">FAD-dependent oxidoreductase</fullName>
    </submittedName>
</protein>
<keyword evidence="4" id="KW-0560">Oxidoreductase</keyword>
<dbReference type="InterPro" id="IPR016156">
    <property type="entry name" value="FAD/NAD-linked_Rdtase_dimer_sf"/>
</dbReference>
<dbReference type="Gene3D" id="3.50.50.60">
    <property type="entry name" value="FAD/NAD(P)-binding domain"/>
    <property type="match status" value="2"/>
</dbReference>
<evidence type="ECO:0000256" key="1">
    <source>
        <dbReference type="ARBA" id="ARBA00007532"/>
    </source>
</evidence>
<evidence type="ECO:0000256" key="2">
    <source>
        <dbReference type="ARBA" id="ARBA00022630"/>
    </source>
</evidence>
<dbReference type="InterPro" id="IPR001100">
    <property type="entry name" value="Pyr_nuc-diS_OxRdtase"/>
</dbReference>
<dbReference type="PIRSF" id="PIRSF000350">
    <property type="entry name" value="Mercury_reductase_MerA"/>
    <property type="match status" value="1"/>
</dbReference>
<feature type="active site" description="Proton acceptor" evidence="5">
    <location>
        <position position="428"/>
    </location>
</feature>
<dbReference type="Pfam" id="PF07992">
    <property type="entry name" value="Pyr_redox_2"/>
    <property type="match status" value="1"/>
</dbReference>
<evidence type="ECO:0000256" key="5">
    <source>
        <dbReference type="PIRSR" id="PIRSR000350-2"/>
    </source>
</evidence>
<dbReference type="InterPro" id="IPR004099">
    <property type="entry name" value="Pyr_nucl-diS_OxRdtase_dimer"/>
</dbReference>
<accession>A0AA45KG47</accession>
<dbReference type="KEGG" id="lti:JW886_00055"/>
<dbReference type="SUPFAM" id="SSF55424">
    <property type="entry name" value="FAD/NAD-linked reductases, dimerisation (C-terminal) domain"/>
    <property type="match status" value="1"/>
</dbReference>
<dbReference type="Pfam" id="PF02852">
    <property type="entry name" value="Pyr_redox_dim"/>
    <property type="match status" value="1"/>
</dbReference>
<comment type="similarity">
    <text evidence="1">Belongs to the class-I pyridine nucleotide-disulfide oxidoreductase family.</text>
</comment>
<evidence type="ECO:0000313" key="10">
    <source>
        <dbReference type="EMBL" id="QSE76730.1"/>
    </source>
</evidence>
<evidence type="ECO:0000259" key="9">
    <source>
        <dbReference type="Pfam" id="PF07992"/>
    </source>
</evidence>
<dbReference type="EMBL" id="CP070872">
    <property type="protein sequence ID" value="QSE76730.1"/>
    <property type="molecule type" value="Genomic_DNA"/>
</dbReference>
<evidence type="ECO:0000256" key="6">
    <source>
        <dbReference type="PIRSR" id="PIRSR000350-3"/>
    </source>
</evidence>
<evidence type="ECO:0000256" key="7">
    <source>
        <dbReference type="PIRSR" id="PIRSR000350-4"/>
    </source>
</evidence>
<keyword evidence="6" id="KW-0547">Nucleotide-binding</keyword>
<dbReference type="FunFam" id="3.30.390.30:FF:000001">
    <property type="entry name" value="Dihydrolipoyl dehydrogenase"/>
    <property type="match status" value="1"/>
</dbReference>
<feature type="binding site" evidence="6">
    <location>
        <begin position="167"/>
        <end position="174"/>
    </location>
    <ligand>
        <name>NAD(+)</name>
        <dbReference type="ChEBI" id="CHEBI:57540"/>
    </ligand>
</feature>
<dbReference type="Gene3D" id="3.30.390.30">
    <property type="match status" value="1"/>
</dbReference>
<dbReference type="AlphaFoldDB" id="A0AA45KG47"/>
<dbReference type="PRINTS" id="PR00368">
    <property type="entry name" value="FADPNR"/>
</dbReference>
<feature type="binding site" evidence="6">
    <location>
        <position position="294"/>
    </location>
    <ligand>
        <name>FAD</name>
        <dbReference type="ChEBI" id="CHEBI:57692"/>
    </ligand>
</feature>
<dbReference type="GO" id="GO:0003955">
    <property type="term" value="F:NAD(P)H dehydrogenase (quinone) activity"/>
    <property type="evidence" value="ECO:0007669"/>
    <property type="project" value="TreeGrafter"/>
</dbReference>
<proteinExistence type="inferred from homology"/>
<evidence type="ECO:0000256" key="4">
    <source>
        <dbReference type="ARBA" id="ARBA00023002"/>
    </source>
</evidence>
<feature type="domain" description="Pyridine nucleotide-disulphide oxidoreductase dimerisation" evidence="8">
    <location>
        <begin position="330"/>
        <end position="436"/>
    </location>
</feature>
<keyword evidence="2" id="KW-0285">Flavoprotein</keyword>
<feature type="binding site" evidence="6">
    <location>
        <position position="54"/>
    </location>
    <ligand>
        <name>FAD</name>
        <dbReference type="ChEBI" id="CHEBI:57692"/>
    </ligand>
</feature>
<dbReference type="SUPFAM" id="SSF51905">
    <property type="entry name" value="FAD/NAD(P)-binding domain"/>
    <property type="match status" value="1"/>
</dbReference>
<dbReference type="RefSeq" id="WP_205872011.1">
    <property type="nucleotide sequence ID" value="NZ_CP070872.1"/>
</dbReference>
<keyword evidence="11" id="KW-1185">Reference proteome</keyword>
<dbReference type="PRINTS" id="PR00411">
    <property type="entry name" value="PNDRDTASEI"/>
</dbReference>
<feature type="domain" description="FAD/NAD(P)-binding" evidence="9">
    <location>
        <begin position="7"/>
        <end position="304"/>
    </location>
</feature>
<name>A0AA45KG47_9LACT</name>
<feature type="disulfide bond" description="Redox-active" evidence="7">
    <location>
        <begin position="45"/>
        <end position="50"/>
    </location>
</feature>
<keyword evidence="6" id="KW-0520">NAD</keyword>
<comment type="cofactor">
    <cofactor evidence="6">
        <name>FAD</name>
        <dbReference type="ChEBI" id="CHEBI:57692"/>
    </cofactor>
    <text evidence="6">Binds 1 FAD per subunit.</text>
</comment>
<reference evidence="10 11" key="1">
    <citation type="submission" date="2021-02" db="EMBL/GenBank/DDBJ databases">
        <title>Complete genome sequence of Lactococcus lactis strain K_LL004.</title>
        <authorList>
            <person name="Kim H.B."/>
        </authorList>
    </citation>
    <scope>NUCLEOTIDE SEQUENCE [LARGE SCALE GENOMIC DNA]</scope>
    <source>
        <strain evidence="10 11">K_LL004</strain>
    </source>
</reference>